<feature type="region of interest" description="Disordered" evidence="1">
    <location>
        <begin position="47"/>
        <end position="84"/>
    </location>
</feature>
<evidence type="ECO:0000256" key="1">
    <source>
        <dbReference type="SAM" id="MobiDB-lite"/>
    </source>
</evidence>
<protein>
    <submittedName>
        <fullName evidence="2">Uncharacterized protein</fullName>
    </submittedName>
</protein>
<evidence type="ECO:0000313" key="2">
    <source>
        <dbReference type="EMBL" id="MYH61745.1"/>
    </source>
</evidence>
<proteinExistence type="predicted"/>
<reference evidence="2" key="1">
    <citation type="submission" date="2019-09" db="EMBL/GenBank/DDBJ databases">
        <title>Characterisation of the sponge microbiome using genome-centric metagenomics.</title>
        <authorList>
            <person name="Engelberts J.P."/>
            <person name="Robbins S.J."/>
            <person name="De Goeij J.M."/>
            <person name="Aranda M."/>
            <person name="Bell S.C."/>
            <person name="Webster N.S."/>
        </authorList>
    </citation>
    <scope>NUCLEOTIDE SEQUENCE</scope>
    <source>
        <strain evidence="2">SB0675_bin_29</strain>
    </source>
</reference>
<accession>A0A6B1G3B3</accession>
<gene>
    <name evidence="2" type="ORF">F4148_08255</name>
</gene>
<organism evidence="2">
    <name type="scientific">Caldilineaceae bacterium SB0675_bin_29</name>
    <dbReference type="NCBI Taxonomy" id="2605266"/>
    <lineage>
        <taxon>Bacteria</taxon>
        <taxon>Bacillati</taxon>
        <taxon>Chloroflexota</taxon>
        <taxon>Caldilineae</taxon>
        <taxon>Caldilineales</taxon>
        <taxon>Caldilineaceae</taxon>
    </lineage>
</organism>
<dbReference type="AlphaFoldDB" id="A0A6B1G3B3"/>
<dbReference type="EMBL" id="VYDA01000312">
    <property type="protein sequence ID" value="MYH61745.1"/>
    <property type="molecule type" value="Genomic_DNA"/>
</dbReference>
<comment type="caution">
    <text evidence="2">The sequence shown here is derived from an EMBL/GenBank/DDBJ whole genome shotgun (WGS) entry which is preliminary data.</text>
</comment>
<sequence length="205" mass="22248">MTSLEVEGDDLVTIRYHLRSRVACIQTRDGVVSWQVGEPCKLQISYRKGSPQSHRETEPAEQAARIPTWDSLSPEKGGPTESTGSLIGEDHEELSLGQSIIAPPVLEEEHDSSPGVHNGDLAHLHTRNGRNGSFAAFNRHETDGNGAGDQIRRGYVRLELLEGESQTAHTILSSDTYSLASLGRFCLLAETLAGWMKATTGVVSS</sequence>
<name>A0A6B1G3B3_9CHLR</name>